<dbReference type="InterPro" id="IPR036249">
    <property type="entry name" value="Thioredoxin-like_sf"/>
</dbReference>
<sequence>MRIMFLLLFGLIASPLTWGMSNQLKDNLSPYLALHSQDPVEWQEWNAKTIELARKQNKLLFVSIGYFSCHWCHVMQKESYRNPQIAALLNENFIPVKVDRELMSSLDAEMQDFSARTNGRSGWPLNVFITPEGYPLYALLYAPPQDFYQVIARLQSRWKEESSQLKLIAKQVADSGGELNKLRATKFSKAIAVRYREKLIEEALARGDTFNGGFGSVNKFPMTPQLAALLEAYDQAPQPKLRMLLNLTLDKMASQGLRDHIGGGFFRYTTDPDWRVPHFEKMLYDNAQLALLYLRAADVLKMPKYRTTAFEALDFILDELHNVESAGFMTSTSAIDAQGREGGVYLWDKETLKNLLSTGEYELLSKTWGMATPSVFEWGYLPITITEPSKEESETLKRIYTKLKKSRRGRIILKDDKRLAALNGLALMAFSEAAKVAPIYKPAAREVAQFLTEEMWHSQKLYKAKSKGRFTGEGELEDYVFVAAGLLRYAKLTGEQNDFAVAKNVANQAWKMFYTEKGWRQQTNSLLAKQLTEKVIGDSSVPSPSSELIKVSLQMNDKQLHKEALEALQSGFEEMDQDVFSYATHITALNTH</sequence>
<protein>
    <recommendedName>
        <fullName evidence="1">Spermatogenesis-associated protein 20-like TRX domain-containing protein</fullName>
    </recommendedName>
</protein>
<organism evidence="2 3">
    <name type="scientific">Sulfurirhabdus autotrophica</name>
    <dbReference type="NCBI Taxonomy" id="1706046"/>
    <lineage>
        <taxon>Bacteria</taxon>
        <taxon>Pseudomonadati</taxon>
        <taxon>Pseudomonadota</taxon>
        <taxon>Betaproteobacteria</taxon>
        <taxon>Nitrosomonadales</taxon>
        <taxon>Sulfuricellaceae</taxon>
        <taxon>Sulfurirhabdus</taxon>
    </lineage>
</organism>
<evidence type="ECO:0000313" key="2">
    <source>
        <dbReference type="EMBL" id="TCV83724.1"/>
    </source>
</evidence>
<dbReference type="PANTHER" id="PTHR42899">
    <property type="entry name" value="SPERMATOGENESIS-ASSOCIATED PROTEIN 20"/>
    <property type="match status" value="1"/>
</dbReference>
<dbReference type="InterPro" id="IPR024705">
    <property type="entry name" value="Ssp411"/>
</dbReference>
<evidence type="ECO:0000313" key="3">
    <source>
        <dbReference type="Proteomes" id="UP000295367"/>
    </source>
</evidence>
<comment type="caution">
    <text evidence="2">The sequence shown here is derived from an EMBL/GenBank/DDBJ whole genome shotgun (WGS) entry which is preliminary data.</text>
</comment>
<dbReference type="GO" id="GO:0005975">
    <property type="term" value="P:carbohydrate metabolic process"/>
    <property type="evidence" value="ECO:0007669"/>
    <property type="project" value="InterPro"/>
</dbReference>
<dbReference type="Pfam" id="PF03190">
    <property type="entry name" value="Thioredox_DsbH"/>
    <property type="match status" value="1"/>
</dbReference>
<dbReference type="PIRSF" id="PIRSF006402">
    <property type="entry name" value="UCP006402_thioredoxin"/>
    <property type="match status" value="1"/>
</dbReference>
<dbReference type="InterPro" id="IPR008928">
    <property type="entry name" value="6-hairpin_glycosidase_sf"/>
</dbReference>
<dbReference type="SUPFAM" id="SSF48208">
    <property type="entry name" value="Six-hairpin glycosidases"/>
    <property type="match status" value="1"/>
</dbReference>
<proteinExistence type="predicted"/>
<gene>
    <name evidence="2" type="ORF">EDC63_11428</name>
</gene>
<feature type="domain" description="Spermatogenesis-associated protein 20-like TRX" evidence="1">
    <location>
        <begin position="22"/>
        <end position="173"/>
    </location>
</feature>
<dbReference type="Proteomes" id="UP000295367">
    <property type="component" value="Unassembled WGS sequence"/>
</dbReference>
<evidence type="ECO:0000259" key="1">
    <source>
        <dbReference type="Pfam" id="PF03190"/>
    </source>
</evidence>
<dbReference type="SUPFAM" id="SSF52833">
    <property type="entry name" value="Thioredoxin-like"/>
    <property type="match status" value="1"/>
</dbReference>
<dbReference type="OrthoDB" id="9762614at2"/>
<dbReference type="RefSeq" id="WP_124946309.1">
    <property type="nucleotide sequence ID" value="NZ_BHVT01000033.1"/>
</dbReference>
<dbReference type="AlphaFoldDB" id="A0A4R3Y0L8"/>
<dbReference type="PANTHER" id="PTHR42899:SF1">
    <property type="entry name" value="SPERMATOGENESIS-ASSOCIATED PROTEIN 20"/>
    <property type="match status" value="1"/>
</dbReference>
<keyword evidence="3" id="KW-1185">Reference proteome</keyword>
<name>A0A4R3Y0L8_9PROT</name>
<dbReference type="InterPro" id="IPR004879">
    <property type="entry name" value="Ssp411-like_TRX"/>
</dbReference>
<dbReference type="EMBL" id="SMCO01000014">
    <property type="protein sequence ID" value="TCV83724.1"/>
    <property type="molecule type" value="Genomic_DNA"/>
</dbReference>
<dbReference type="Gene3D" id="3.40.30.10">
    <property type="entry name" value="Glutaredoxin"/>
    <property type="match status" value="1"/>
</dbReference>
<accession>A0A4R3Y0L8</accession>
<reference evidence="2 3" key="1">
    <citation type="submission" date="2019-03" db="EMBL/GenBank/DDBJ databases">
        <title>Genomic Encyclopedia of Type Strains, Phase IV (KMG-IV): sequencing the most valuable type-strain genomes for metagenomic binning, comparative biology and taxonomic classification.</title>
        <authorList>
            <person name="Goeker M."/>
        </authorList>
    </citation>
    <scope>NUCLEOTIDE SEQUENCE [LARGE SCALE GENOMIC DNA]</scope>
    <source>
        <strain evidence="2 3">DSM 100309</strain>
    </source>
</reference>